<dbReference type="PROSITE" id="PS00122">
    <property type="entry name" value="CARBOXYLESTERASE_B_1"/>
    <property type="match status" value="1"/>
</dbReference>
<keyword evidence="3" id="KW-0732">Signal</keyword>
<evidence type="ECO:0000313" key="6">
    <source>
        <dbReference type="Proteomes" id="UP000198104"/>
    </source>
</evidence>
<dbReference type="InterPro" id="IPR019826">
    <property type="entry name" value="Carboxylesterase_B_AS"/>
</dbReference>
<feature type="signal peptide" evidence="3">
    <location>
        <begin position="1"/>
        <end position="18"/>
    </location>
</feature>
<evidence type="ECO:0000256" key="3">
    <source>
        <dbReference type="RuleBase" id="RU361235"/>
    </source>
</evidence>
<dbReference type="AlphaFoldDB" id="A0A254Q310"/>
<dbReference type="Gene3D" id="3.40.50.1820">
    <property type="entry name" value="alpha/beta hydrolase"/>
    <property type="match status" value="1"/>
</dbReference>
<name>A0A254Q310_9BURK</name>
<dbReference type="Pfam" id="PF00135">
    <property type="entry name" value="COesterase"/>
    <property type="match status" value="1"/>
</dbReference>
<gene>
    <name evidence="5" type="ORF">CBI30_04550</name>
</gene>
<dbReference type="EC" id="3.1.1.-" evidence="3"/>
<dbReference type="InterPro" id="IPR050309">
    <property type="entry name" value="Type-B_Carboxylest/Lipase"/>
</dbReference>
<feature type="domain" description="Carboxylesterase type B" evidence="4">
    <location>
        <begin position="21"/>
        <end position="341"/>
    </location>
</feature>
<dbReference type="GO" id="GO:0016787">
    <property type="term" value="F:hydrolase activity"/>
    <property type="evidence" value="ECO:0007669"/>
    <property type="project" value="UniProtKB-KW"/>
</dbReference>
<evidence type="ECO:0000256" key="1">
    <source>
        <dbReference type="ARBA" id="ARBA00005964"/>
    </source>
</evidence>
<feature type="chain" id="PRO_5011822976" description="Carboxylic ester hydrolase" evidence="3">
    <location>
        <begin position="19"/>
        <end position="552"/>
    </location>
</feature>
<dbReference type="InterPro" id="IPR029058">
    <property type="entry name" value="AB_hydrolase_fold"/>
</dbReference>
<proteinExistence type="inferred from homology"/>
<evidence type="ECO:0000259" key="4">
    <source>
        <dbReference type="Pfam" id="PF00135"/>
    </source>
</evidence>
<keyword evidence="2 3" id="KW-0378">Hydrolase</keyword>
<dbReference type="InterPro" id="IPR002018">
    <property type="entry name" value="CarbesteraseB"/>
</dbReference>
<evidence type="ECO:0000256" key="2">
    <source>
        <dbReference type="ARBA" id="ARBA00022801"/>
    </source>
</evidence>
<dbReference type="EMBL" id="NGUO01000007">
    <property type="protein sequence ID" value="OWS71946.1"/>
    <property type="molecule type" value="Genomic_DNA"/>
</dbReference>
<dbReference type="Proteomes" id="UP000198104">
    <property type="component" value="Unassembled WGS sequence"/>
</dbReference>
<dbReference type="OrthoDB" id="9775851at2"/>
<organism evidence="5 6">
    <name type="scientific">Polynucleobacter aenigmaticus</name>
    <dbReference type="NCBI Taxonomy" id="1743164"/>
    <lineage>
        <taxon>Bacteria</taxon>
        <taxon>Pseudomonadati</taxon>
        <taxon>Pseudomonadota</taxon>
        <taxon>Betaproteobacteria</taxon>
        <taxon>Burkholderiales</taxon>
        <taxon>Burkholderiaceae</taxon>
        <taxon>Polynucleobacter</taxon>
    </lineage>
</organism>
<dbReference type="RefSeq" id="WP_088527141.1">
    <property type="nucleotide sequence ID" value="NZ_NGUO01000007.1"/>
</dbReference>
<keyword evidence="6" id="KW-1185">Reference proteome</keyword>
<reference evidence="5 6" key="1">
    <citation type="submission" date="2017-05" db="EMBL/GenBank/DDBJ databases">
        <title>Polynucleobacter sp. MWH-K35W1 isolated from the permanently anoxic monimolimnion of a meromictic lake.</title>
        <authorList>
            <person name="Hahn M.W."/>
        </authorList>
    </citation>
    <scope>NUCLEOTIDE SEQUENCE [LARGE SCALE GENOMIC DNA]</scope>
    <source>
        <strain evidence="5 6">MWH-K35W1</strain>
    </source>
</reference>
<comment type="caution">
    <text evidence="5">The sequence shown here is derived from an EMBL/GenBank/DDBJ whole genome shotgun (WGS) entry which is preliminary data.</text>
</comment>
<protein>
    <recommendedName>
        <fullName evidence="3">Carboxylic ester hydrolase</fullName>
        <ecNumber evidence="3">3.1.1.-</ecNumber>
    </recommendedName>
</protein>
<dbReference type="PANTHER" id="PTHR11559">
    <property type="entry name" value="CARBOXYLESTERASE"/>
    <property type="match status" value="1"/>
</dbReference>
<dbReference type="SUPFAM" id="SSF53474">
    <property type="entry name" value="alpha/beta-Hydrolases"/>
    <property type="match status" value="1"/>
</dbReference>
<evidence type="ECO:0000313" key="5">
    <source>
        <dbReference type="EMBL" id="OWS71946.1"/>
    </source>
</evidence>
<accession>A0A254Q310</accession>
<comment type="similarity">
    <text evidence="1 3">Belongs to the type-B carboxylesterase/lipase family.</text>
</comment>
<sequence length="552" mass="60588">MKKIFTLLLSSIALTICAAERPIVQVENGQLQGALEYKMQAFKNIPYADPPIGELRWRPPQPAMAWSGVRDASKFGASCPQAFIKNLSAGLVLPGSEDCLKLNVYLPEKASKNMPVMVWFHGGGLLVDGASDPQFTPINLVRNGVIVVTVDYRLGSLGFFAPKELIAEAKAKDEPVGNYGTMDQIASLKWVKNNIAAFGGNPDNVTIFGQSAGGRSVTWLMVSDAAKGLFHKAIAQSAQQSPLRGMTEKRLGLTSEVEIDAKYMAALGVKSLAELRGLPADKLVLNGGDFYAGEFGGPFIDGQIIKGDPIPLFAAGKQAKVPFMIGTNSFDSDFMLPGEPSLDVFMKQVHEDPKIIEKLYSKVKDKCILNSFVIQDLMYRASTKLLADSMNGVAPGYAYYYDYLTKNIRPAFPGSPHTFEITYVFGSLALMPQAPKRIESELDQCARIERDIADFKKTHAWPKDWYPIVDKNSPADQALTEKMSASWAAFAKTGNPNVGGQGNWPIYNLKADVMRNYSDGPATITGLLKDRVAYQMLHLREIYSLERLKNAF</sequence>